<sequence length="195" mass="23031">MPGYSFKMHSYHLIFAEITVTSPLHPFLNMMSIRSLLLVVFICFWYSYAKAETSRDLQNCETHLNKYRKFLLQAILSFEDVCDAYNARANPSADTVFPPQIAFFGRYQPTEQKTEVWSFFKLLMAQFNDMEFSNIIRDAVIERCHMKYQMQQQQQRDEKRNSVVLGKKQRFHSWGGKRSGNDLEQDHNDDVNLSF</sequence>
<protein>
    <submittedName>
        <fullName evidence="3">Leucokinin</fullName>
    </submittedName>
</protein>
<keyword evidence="4" id="KW-1185">Reference proteome</keyword>
<evidence type="ECO:0000313" key="4">
    <source>
        <dbReference type="Proteomes" id="UP000037069"/>
    </source>
</evidence>
<comment type="caution">
    <text evidence="3">The sequence shown here is derived from an EMBL/GenBank/DDBJ whole genome shotgun (WGS) entry which is preliminary data.</text>
</comment>
<keyword evidence="2" id="KW-0472">Membrane</keyword>
<accession>A0A0L0C574</accession>
<name>A0A0L0C574_LUCCU</name>
<dbReference type="AlphaFoldDB" id="A0A0L0C574"/>
<dbReference type="OrthoDB" id="7756265at2759"/>
<keyword evidence="2" id="KW-0812">Transmembrane</keyword>
<feature type="region of interest" description="Disordered" evidence="1">
    <location>
        <begin position="151"/>
        <end position="195"/>
    </location>
</feature>
<evidence type="ECO:0000313" key="3">
    <source>
        <dbReference type="EMBL" id="KNC27381.1"/>
    </source>
</evidence>
<keyword evidence="2" id="KW-1133">Transmembrane helix</keyword>
<organism evidence="3 4">
    <name type="scientific">Lucilia cuprina</name>
    <name type="common">Green bottle fly</name>
    <name type="synonym">Australian sheep blowfly</name>
    <dbReference type="NCBI Taxonomy" id="7375"/>
    <lineage>
        <taxon>Eukaryota</taxon>
        <taxon>Metazoa</taxon>
        <taxon>Ecdysozoa</taxon>
        <taxon>Arthropoda</taxon>
        <taxon>Hexapoda</taxon>
        <taxon>Insecta</taxon>
        <taxon>Pterygota</taxon>
        <taxon>Neoptera</taxon>
        <taxon>Endopterygota</taxon>
        <taxon>Diptera</taxon>
        <taxon>Brachycera</taxon>
        <taxon>Muscomorpha</taxon>
        <taxon>Oestroidea</taxon>
        <taxon>Calliphoridae</taxon>
        <taxon>Luciliinae</taxon>
        <taxon>Lucilia</taxon>
    </lineage>
</organism>
<dbReference type="STRING" id="7375.A0A0L0C574"/>
<proteinExistence type="predicted"/>
<evidence type="ECO:0000256" key="2">
    <source>
        <dbReference type="SAM" id="Phobius"/>
    </source>
</evidence>
<reference evidence="3 4" key="1">
    <citation type="journal article" date="2015" name="Nat. Commun.">
        <title>Lucilia cuprina genome unlocks parasitic fly biology to underpin future interventions.</title>
        <authorList>
            <person name="Anstead C.A."/>
            <person name="Korhonen P.K."/>
            <person name="Young N.D."/>
            <person name="Hall R.S."/>
            <person name="Jex A.R."/>
            <person name="Murali S.C."/>
            <person name="Hughes D.S."/>
            <person name="Lee S.F."/>
            <person name="Perry T."/>
            <person name="Stroehlein A.J."/>
            <person name="Ansell B.R."/>
            <person name="Breugelmans B."/>
            <person name="Hofmann A."/>
            <person name="Qu J."/>
            <person name="Dugan S."/>
            <person name="Lee S.L."/>
            <person name="Chao H."/>
            <person name="Dinh H."/>
            <person name="Han Y."/>
            <person name="Doddapaneni H.V."/>
            <person name="Worley K.C."/>
            <person name="Muzny D.M."/>
            <person name="Ioannidis P."/>
            <person name="Waterhouse R.M."/>
            <person name="Zdobnov E.M."/>
            <person name="James P.J."/>
            <person name="Bagnall N.H."/>
            <person name="Kotze A.C."/>
            <person name="Gibbs R.A."/>
            <person name="Richards S."/>
            <person name="Batterham P."/>
            <person name="Gasser R.B."/>
        </authorList>
    </citation>
    <scope>NUCLEOTIDE SEQUENCE [LARGE SCALE GENOMIC DNA]</scope>
    <source>
        <strain evidence="3 4">LS</strain>
        <tissue evidence="3">Full body</tissue>
    </source>
</reference>
<feature type="transmembrane region" description="Helical" evidence="2">
    <location>
        <begin position="27"/>
        <end position="48"/>
    </location>
</feature>
<gene>
    <name evidence="3" type="ORF">FF38_09705</name>
</gene>
<dbReference type="Proteomes" id="UP000037069">
    <property type="component" value="Unassembled WGS sequence"/>
</dbReference>
<evidence type="ECO:0000256" key="1">
    <source>
        <dbReference type="SAM" id="MobiDB-lite"/>
    </source>
</evidence>
<dbReference type="EMBL" id="JRES01000903">
    <property type="protein sequence ID" value="KNC27381.1"/>
    <property type="molecule type" value="Genomic_DNA"/>
</dbReference>
<feature type="compositionally biased region" description="Basic and acidic residues" evidence="1">
    <location>
        <begin position="179"/>
        <end position="195"/>
    </location>
</feature>